<protein>
    <submittedName>
        <fullName evidence="1">Chloroplast 50S ribosomal protein L17</fullName>
    </submittedName>
</protein>
<dbReference type="EMBL" id="DQ118634">
    <property type="protein sequence ID" value="ABA55578.1"/>
    <property type="molecule type" value="mRNA"/>
</dbReference>
<accession>Q2IA17</accession>
<name>Q2IA17_DIALT</name>
<keyword evidence="1" id="KW-0687">Ribonucleoprotein</keyword>
<keyword evidence="1" id="KW-0689">Ribosomal protein</keyword>
<organism evidence="1">
    <name type="scientific">Diacronema lutheri</name>
    <name type="common">Unicellular marine alga</name>
    <name type="synonym">Monochrysis lutheri</name>
    <dbReference type="NCBI Taxonomy" id="2081491"/>
    <lineage>
        <taxon>Eukaryota</taxon>
        <taxon>Haptista</taxon>
        <taxon>Haptophyta</taxon>
        <taxon>Pavlovophyceae</taxon>
        <taxon>Pavlovales</taxon>
        <taxon>Pavlovaceae</taxon>
        <taxon>Diacronema</taxon>
    </lineage>
</organism>
<reference evidence="1" key="1">
    <citation type="journal article" date="2006" name="J. Mol. Biol.">
        <title>A tertiary plastid uses genes from two endosymbionts.</title>
        <authorList>
            <person name="Patron N.J."/>
            <person name="Waller R.F."/>
            <person name="Keeling P.J."/>
        </authorList>
    </citation>
    <scope>NUCLEOTIDE SEQUENCE</scope>
    <source>
        <strain evidence="1">1099</strain>
    </source>
</reference>
<dbReference type="AlphaFoldDB" id="Q2IA17"/>
<feature type="non-terminal residue" evidence="1">
    <location>
        <position position="1"/>
    </location>
</feature>
<sequence>QGQGRRLYPHHAGRFPARRQHADGHYRARLNVLSPNPRMNARTAARIGHLAPLQGAEGSARATRGCNRWNASGVDIRLAVTAG</sequence>
<dbReference type="GO" id="GO:0005840">
    <property type="term" value="C:ribosome"/>
    <property type="evidence" value="ECO:0007669"/>
    <property type="project" value="UniProtKB-KW"/>
</dbReference>
<evidence type="ECO:0000313" key="1">
    <source>
        <dbReference type="EMBL" id="ABA55578.1"/>
    </source>
</evidence>
<proteinExistence type="evidence at transcript level"/>